<evidence type="ECO:0008006" key="3">
    <source>
        <dbReference type="Google" id="ProtNLM"/>
    </source>
</evidence>
<dbReference type="EMBL" id="BAABFL010000464">
    <property type="protein sequence ID" value="GAA4651848.1"/>
    <property type="molecule type" value="Genomic_DNA"/>
</dbReference>
<dbReference type="Proteomes" id="UP001500604">
    <property type="component" value="Unassembled WGS sequence"/>
</dbReference>
<organism evidence="1 2">
    <name type="scientific">Kistimonas scapharcae</name>
    <dbReference type="NCBI Taxonomy" id="1036133"/>
    <lineage>
        <taxon>Bacteria</taxon>
        <taxon>Pseudomonadati</taxon>
        <taxon>Pseudomonadota</taxon>
        <taxon>Gammaproteobacteria</taxon>
        <taxon>Oceanospirillales</taxon>
        <taxon>Endozoicomonadaceae</taxon>
        <taxon>Kistimonas</taxon>
    </lineage>
</organism>
<comment type="caution">
    <text evidence="1">The sequence shown here is derived from an EMBL/GenBank/DDBJ whole genome shotgun (WGS) entry which is preliminary data.</text>
</comment>
<dbReference type="RefSeq" id="WP_345198303.1">
    <property type="nucleotide sequence ID" value="NZ_BAABFL010000464.1"/>
</dbReference>
<dbReference type="InterPro" id="IPR036895">
    <property type="entry name" value="Uracil-DNA_glycosylase-like_sf"/>
</dbReference>
<name>A0ABP8V8J4_9GAMM</name>
<sequence>MNEQQRQQYLDAMGIQPWYPRYILPEAKPSTTCEWDWEAWEAEHPPAAVAEQPQHSAEQAVTPAPFKPAGKPVMRPADILGETPEQAVETTTETPAENVTVQSKPVKPAERFRLVTLSVDDDCLVVSELPSTGMNQFTRFHERLLRNLLFSVGIPIAPALQPALFDWPIAGNRADQDEQAAHDAVHGYLTNQFGLRRRKTLFLLGRNCVRYALGPETDFDEVRGIQDKDQQITVITHSLDALMKLPAIKADTWRDISPLLTRNS</sequence>
<gene>
    <name evidence="1" type="ORF">GCM10023116_41320</name>
</gene>
<proteinExistence type="predicted"/>
<keyword evidence="2" id="KW-1185">Reference proteome</keyword>
<accession>A0ABP8V8J4</accession>
<reference evidence="2" key="1">
    <citation type="journal article" date="2019" name="Int. J. Syst. Evol. Microbiol.">
        <title>The Global Catalogue of Microorganisms (GCM) 10K type strain sequencing project: providing services to taxonomists for standard genome sequencing and annotation.</title>
        <authorList>
            <consortium name="The Broad Institute Genomics Platform"/>
            <consortium name="The Broad Institute Genome Sequencing Center for Infectious Disease"/>
            <person name="Wu L."/>
            <person name="Ma J."/>
        </authorList>
    </citation>
    <scope>NUCLEOTIDE SEQUENCE [LARGE SCALE GENOMIC DNA]</scope>
    <source>
        <strain evidence="2">JCM 17805</strain>
    </source>
</reference>
<protein>
    <recommendedName>
        <fullName evidence="3">Uracil-DNA glycosylase-like domain-containing protein</fullName>
    </recommendedName>
</protein>
<dbReference type="SUPFAM" id="SSF52141">
    <property type="entry name" value="Uracil-DNA glycosylase-like"/>
    <property type="match status" value="1"/>
</dbReference>
<evidence type="ECO:0000313" key="2">
    <source>
        <dbReference type="Proteomes" id="UP001500604"/>
    </source>
</evidence>
<evidence type="ECO:0000313" key="1">
    <source>
        <dbReference type="EMBL" id="GAA4651848.1"/>
    </source>
</evidence>